<keyword evidence="1" id="KW-0813">Transport</keyword>
<protein>
    <recommendedName>
        <fullName evidence="7">Secretion protein HlyD</fullName>
    </recommendedName>
</protein>
<evidence type="ECO:0000259" key="3">
    <source>
        <dbReference type="Pfam" id="PF25919"/>
    </source>
</evidence>
<dbReference type="SUPFAM" id="SSF111369">
    <property type="entry name" value="HlyD-like secretion proteins"/>
    <property type="match status" value="1"/>
</dbReference>
<evidence type="ECO:0000256" key="2">
    <source>
        <dbReference type="SAM" id="SignalP"/>
    </source>
</evidence>
<dbReference type="Pfam" id="PF25975">
    <property type="entry name" value="CzcB_C"/>
    <property type="match status" value="1"/>
</dbReference>
<dbReference type="EMBL" id="CAJZAF010000048">
    <property type="protein sequence ID" value="CAG9186143.1"/>
    <property type="molecule type" value="Genomic_DNA"/>
</dbReference>
<keyword evidence="6" id="KW-1185">Reference proteome</keyword>
<reference evidence="5 6" key="1">
    <citation type="submission" date="2021-08" db="EMBL/GenBank/DDBJ databases">
        <authorList>
            <person name="Peeters C."/>
        </authorList>
    </citation>
    <scope>NUCLEOTIDE SEQUENCE [LARGE SCALE GENOMIC DNA]</scope>
    <source>
        <strain evidence="5 6">LMG 23994</strain>
    </source>
</reference>
<feature type="domain" description="CzcB-like C-terminal circularly permuted SH3-like" evidence="4">
    <location>
        <begin position="295"/>
        <end position="350"/>
    </location>
</feature>
<dbReference type="Gene3D" id="2.40.50.100">
    <property type="match status" value="1"/>
</dbReference>
<organism evidence="5 6">
    <name type="scientific">Cupriavidus pinatubonensis</name>
    <dbReference type="NCBI Taxonomy" id="248026"/>
    <lineage>
        <taxon>Bacteria</taxon>
        <taxon>Pseudomonadati</taxon>
        <taxon>Pseudomonadota</taxon>
        <taxon>Betaproteobacteria</taxon>
        <taxon>Burkholderiales</taxon>
        <taxon>Burkholderiaceae</taxon>
        <taxon>Cupriavidus</taxon>
    </lineage>
</organism>
<evidence type="ECO:0000313" key="5">
    <source>
        <dbReference type="EMBL" id="CAG9186143.1"/>
    </source>
</evidence>
<dbReference type="Gene3D" id="1.10.287.470">
    <property type="entry name" value="Helix hairpin bin"/>
    <property type="match status" value="1"/>
</dbReference>
<dbReference type="Gene3D" id="2.40.420.20">
    <property type="match status" value="1"/>
</dbReference>
<proteinExistence type="predicted"/>
<accession>A0ABN7ZLP5</accession>
<gene>
    <name evidence="5" type="ORF">LMG23994_06083</name>
</gene>
<name>A0ABN7ZLP5_9BURK</name>
<dbReference type="InterPro" id="IPR058790">
    <property type="entry name" value="BSH_CusB"/>
</dbReference>
<evidence type="ECO:0000256" key="1">
    <source>
        <dbReference type="ARBA" id="ARBA00022448"/>
    </source>
</evidence>
<dbReference type="Gene3D" id="2.40.30.170">
    <property type="match status" value="1"/>
</dbReference>
<comment type="caution">
    <text evidence="5">The sequence shown here is derived from an EMBL/GenBank/DDBJ whole genome shotgun (WGS) entry which is preliminary data.</text>
</comment>
<dbReference type="PANTHER" id="PTHR30097">
    <property type="entry name" value="CATION EFFLUX SYSTEM PROTEIN CUSB"/>
    <property type="match status" value="1"/>
</dbReference>
<sequence length="362" mass="37544">MSFRHLRRVRAWIALTCLLLLHIAVAQAAAQAVPLSAEHARALGVRTSAVSAAETVDVGTHARVVFKPGAQYVVAAPYAGIVPRVLVAIGQTVRPGQPLAGFLSPQLFDARRALAEANSQGRLAQQALVRDQSLYDDGIIAASRWQATQARAAEAAAMAKARRAEMASSGVVFSAAGDEAQLVAAHGGIVSEVNAVPGARVEAATPLFRIVDPDALELDLLLGRDVPVPAPGERVEVPQRDAAGTVVGVAPAADGTAGIRVRASLDRRGDLRVGESVNVTLKLRSKDGKGTAGRVRIPAAAVAYWQGVPGVFVATDKGFRFQRVTLEGMDEASAVVRGNLPAGTRVAVAGIGALKGLLAGDR</sequence>
<feature type="chain" id="PRO_5045867288" description="Secretion protein HlyD" evidence="2">
    <location>
        <begin position="29"/>
        <end position="362"/>
    </location>
</feature>
<dbReference type="Proteomes" id="UP000701702">
    <property type="component" value="Unassembled WGS sequence"/>
</dbReference>
<evidence type="ECO:0000313" key="6">
    <source>
        <dbReference type="Proteomes" id="UP000701702"/>
    </source>
</evidence>
<dbReference type="Pfam" id="PF25919">
    <property type="entry name" value="BSH_CusB"/>
    <property type="match status" value="1"/>
</dbReference>
<feature type="signal peptide" evidence="2">
    <location>
        <begin position="1"/>
        <end position="28"/>
    </location>
</feature>
<evidence type="ECO:0000259" key="4">
    <source>
        <dbReference type="Pfam" id="PF25975"/>
    </source>
</evidence>
<keyword evidence="2" id="KW-0732">Signal</keyword>
<feature type="domain" description="CusB-like barrel-sandwich hybrid" evidence="3">
    <location>
        <begin position="73"/>
        <end position="210"/>
    </location>
</feature>
<dbReference type="RefSeq" id="WP_224009411.1">
    <property type="nucleotide sequence ID" value="NZ_CAJZAF010000048.1"/>
</dbReference>
<dbReference type="InterPro" id="IPR058649">
    <property type="entry name" value="CzcB_C"/>
</dbReference>
<evidence type="ECO:0008006" key="7">
    <source>
        <dbReference type="Google" id="ProtNLM"/>
    </source>
</evidence>
<dbReference type="InterPro" id="IPR051909">
    <property type="entry name" value="MFP_Cation_Efflux"/>
</dbReference>
<dbReference type="PANTHER" id="PTHR30097:SF4">
    <property type="entry name" value="SLR6042 PROTEIN"/>
    <property type="match status" value="1"/>
</dbReference>